<dbReference type="RefSeq" id="WP_117718680.1">
    <property type="nucleotide sequence ID" value="NZ_QSTP01000005.1"/>
</dbReference>
<dbReference type="AlphaFoldDB" id="A0A3E4YCE5"/>
<dbReference type="Proteomes" id="UP000260758">
    <property type="component" value="Unassembled WGS sequence"/>
</dbReference>
<organism evidence="1 2">
    <name type="scientific">Agathobacter rectalis</name>
    <dbReference type="NCBI Taxonomy" id="39491"/>
    <lineage>
        <taxon>Bacteria</taxon>
        <taxon>Bacillati</taxon>
        <taxon>Bacillota</taxon>
        <taxon>Clostridia</taxon>
        <taxon>Lachnospirales</taxon>
        <taxon>Lachnospiraceae</taxon>
        <taxon>Agathobacter</taxon>
    </lineage>
</organism>
<dbReference type="EMBL" id="QSTP01000005">
    <property type="protein sequence ID" value="RGM72171.1"/>
    <property type="molecule type" value="Genomic_DNA"/>
</dbReference>
<evidence type="ECO:0000313" key="1">
    <source>
        <dbReference type="EMBL" id="RGM72171.1"/>
    </source>
</evidence>
<protein>
    <submittedName>
        <fullName evidence="1">Uncharacterized protein</fullName>
    </submittedName>
</protein>
<gene>
    <name evidence="1" type="ORF">DXB99_06435</name>
</gene>
<accession>A0A3E4YCE5</accession>
<name>A0A3E4YCE5_9FIRM</name>
<reference evidence="1 2" key="1">
    <citation type="submission" date="2018-08" db="EMBL/GenBank/DDBJ databases">
        <title>A genome reference for cultivated species of the human gut microbiota.</title>
        <authorList>
            <person name="Zou Y."/>
            <person name="Xue W."/>
            <person name="Luo G."/>
        </authorList>
    </citation>
    <scope>NUCLEOTIDE SEQUENCE [LARGE SCALE GENOMIC DNA]</scope>
    <source>
        <strain evidence="1 2">OM07-13</strain>
    </source>
</reference>
<evidence type="ECO:0000313" key="2">
    <source>
        <dbReference type="Proteomes" id="UP000260758"/>
    </source>
</evidence>
<proteinExistence type="predicted"/>
<sequence>MKSLICTQNSTYEVKSTYNPNVCILTGGKLEMPLYIKTPNLDDYNKVPPYGIKFDTIDCGLNGKYAGASFNTSWIKEIYKNVPENMIEEINNKMYSFGKLEVNTANSCYSITPTDDINTCILQGGAFPLPIKIETPFFSFMGQYAPLMFTIKDIPENGSKAGQIFSTSPIEDITILNQKGWNITDRFQDEIGYDKINNSSSKDKEFIKDM</sequence>
<comment type="caution">
    <text evidence="1">The sequence shown here is derived from an EMBL/GenBank/DDBJ whole genome shotgun (WGS) entry which is preliminary data.</text>
</comment>